<evidence type="ECO:0000313" key="2">
    <source>
        <dbReference type="Proteomes" id="UP000001511"/>
    </source>
</evidence>
<sequence length="45" mass="5346">MLCPYFVDIKIYLQRFLILRKDAKSAINREKLSVVKINENCFNPT</sequence>
<evidence type="ECO:0000313" key="1">
    <source>
        <dbReference type="EMBL" id="ADI65454.1"/>
    </source>
</evidence>
<keyword evidence="2" id="KW-1185">Reference proteome</keyword>
<gene>
    <name evidence="1" type="ordered locus">Aazo_3961</name>
</gene>
<proteinExistence type="predicted"/>
<dbReference type="KEGG" id="naz:Aazo_3961"/>
<dbReference type="Proteomes" id="UP000001511">
    <property type="component" value="Chromosome"/>
</dbReference>
<name>D7E594_NOSA0</name>
<organism evidence="1 2">
    <name type="scientific">Nostoc azollae (strain 0708)</name>
    <name type="common">Anabaena azollae (strain 0708)</name>
    <dbReference type="NCBI Taxonomy" id="551115"/>
    <lineage>
        <taxon>Bacteria</taxon>
        <taxon>Bacillati</taxon>
        <taxon>Cyanobacteriota</taxon>
        <taxon>Cyanophyceae</taxon>
        <taxon>Nostocales</taxon>
        <taxon>Nostocaceae</taxon>
        <taxon>Trichormus</taxon>
    </lineage>
</organism>
<protein>
    <submittedName>
        <fullName evidence="1">Uncharacterized protein</fullName>
    </submittedName>
</protein>
<accession>D7E594</accession>
<dbReference type="AlphaFoldDB" id="D7E594"/>
<dbReference type="EMBL" id="CP002059">
    <property type="protein sequence ID" value="ADI65454.1"/>
    <property type="molecule type" value="Genomic_DNA"/>
</dbReference>
<reference evidence="1 2" key="1">
    <citation type="journal article" date="2010" name="PLoS ONE">
        <title>Genome erosion in a nitrogen-fixing vertically transmitted endosymbiotic multicellular cyanobacterium.</title>
        <authorList>
            <person name="Ran L."/>
            <person name="Larsson J."/>
            <person name="Vigil-Stenman T."/>
            <person name="Nylander J.A."/>
            <person name="Ininbergs K."/>
            <person name="Zheng W.W."/>
            <person name="Lapidus A."/>
            <person name="Lowry S."/>
            <person name="Haselkorn R."/>
            <person name="Bergman B."/>
        </authorList>
    </citation>
    <scope>NUCLEOTIDE SEQUENCE [LARGE SCALE GENOMIC DNA]</scope>
    <source>
        <strain evidence="1 2">0708</strain>
    </source>
</reference>
<dbReference type="HOGENOM" id="CLU_3202702_0_0_3"/>